<protein>
    <submittedName>
        <fullName evidence="1">Uncharacterized protein</fullName>
    </submittedName>
</protein>
<dbReference type="Proteomes" id="UP001234297">
    <property type="component" value="Chromosome 7"/>
</dbReference>
<comment type="caution">
    <text evidence="1">The sequence shown here is derived from an EMBL/GenBank/DDBJ whole genome shotgun (WGS) entry which is preliminary data.</text>
</comment>
<sequence length="168" mass="19261">MIGIFSTPPSSQIKFDVRSPMNFASEKHFEFEPICNTTQSTPTKRRNRKLKTENTLPALKGFRTTRTTDDSLTAQRGSNNSKQNSTQLCNAARLTFAQQQKTDLSNTTFHRHCRWASHDWQLGKTTLYTQRLRTAKQKSTLKALNRKTQSTETPRNISRTKQKQPSSP</sequence>
<keyword evidence="2" id="KW-1185">Reference proteome</keyword>
<name>A0ACC2LBI0_PERAE</name>
<evidence type="ECO:0000313" key="1">
    <source>
        <dbReference type="EMBL" id="KAJ8630513.1"/>
    </source>
</evidence>
<gene>
    <name evidence="1" type="ORF">MRB53_023836</name>
</gene>
<organism evidence="1 2">
    <name type="scientific">Persea americana</name>
    <name type="common">Avocado</name>
    <dbReference type="NCBI Taxonomy" id="3435"/>
    <lineage>
        <taxon>Eukaryota</taxon>
        <taxon>Viridiplantae</taxon>
        <taxon>Streptophyta</taxon>
        <taxon>Embryophyta</taxon>
        <taxon>Tracheophyta</taxon>
        <taxon>Spermatophyta</taxon>
        <taxon>Magnoliopsida</taxon>
        <taxon>Magnoliidae</taxon>
        <taxon>Laurales</taxon>
        <taxon>Lauraceae</taxon>
        <taxon>Persea</taxon>
    </lineage>
</organism>
<accession>A0ACC2LBI0</accession>
<reference evidence="1 2" key="1">
    <citation type="journal article" date="2022" name="Hortic Res">
        <title>A haplotype resolved chromosomal level avocado genome allows analysis of novel avocado genes.</title>
        <authorList>
            <person name="Nath O."/>
            <person name="Fletcher S.J."/>
            <person name="Hayward A."/>
            <person name="Shaw L.M."/>
            <person name="Masouleh A.K."/>
            <person name="Furtado A."/>
            <person name="Henry R.J."/>
            <person name="Mitter N."/>
        </authorList>
    </citation>
    <scope>NUCLEOTIDE SEQUENCE [LARGE SCALE GENOMIC DNA]</scope>
    <source>
        <strain evidence="2">cv. Hass</strain>
    </source>
</reference>
<dbReference type="EMBL" id="CM056815">
    <property type="protein sequence ID" value="KAJ8630513.1"/>
    <property type="molecule type" value="Genomic_DNA"/>
</dbReference>
<evidence type="ECO:0000313" key="2">
    <source>
        <dbReference type="Proteomes" id="UP001234297"/>
    </source>
</evidence>
<proteinExistence type="predicted"/>